<protein>
    <submittedName>
        <fullName evidence="1">Uncharacterized protein</fullName>
    </submittedName>
</protein>
<dbReference type="AlphaFoldDB" id="A0A5D0QT81"/>
<dbReference type="EMBL" id="VSKL01000004">
    <property type="protein sequence ID" value="TYB72423.1"/>
    <property type="molecule type" value="Genomic_DNA"/>
</dbReference>
<dbReference type="Proteomes" id="UP000324358">
    <property type="component" value="Unassembled WGS sequence"/>
</dbReference>
<evidence type="ECO:0000313" key="1">
    <source>
        <dbReference type="EMBL" id="TYB72423.1"/>
    </source>
</evidence>
<proteinExistence type="predicted"/>
<keyword evidence="2" id="KW-1185">Reference proteome</keyword>
<evidence type="ECO:0000313" key="2">
    <source>
        <dbReference type="Proteomes" id="UP000324358"/>
    </source>
</evidence>
<dbReference type="OrthoDB" id="1342114at2"/>
<accession>A0A5D0QT81</accession>
<reference evidence="1 2" key="1">
    <citation type="submission" date="2019-08" db="EMBL/GenBank/DDBJ databases">
        <title>Genomes of Antarctic Bizionia species.</title>
        <authorList>
            <person name="Bowman J.P."/>
        </authorList>
    </citation>
    <scope>NUCLEOTIDE SEQUENCE [LARGE SCALE GENOMIC DNA]</scope>
    <source>
        <strain evidence="1 2">APA-1</strain>
    </source>
</reference>
<dbReference type="RefSeq" id="WP_066251464.1">
    <property type="nucleotide sequence ID" value="NZ_VSKL01000004.1"/>
</dbReference>
<sequence length="299" mass="35975">MKYFYFLIFSIITGAVCSQNVRDTTIHEIIYPSLYANYELAKSEILKLEETYGYETNLKYFLLDRSFENGDIEFFKTELTILVRDYGFNLAYEPEDKTYYESITTGDLANWFKPMYLKNHFIWLDNNFLKQADLQQLNSLKDKTGMYSKVRYALDQKVTLDSVQKQEQEKVFEDIAFENLSELYALTRKIDKYPTGKNFALIQNSFALLEYQNFGIERNFERTWILFEPFYKKAYLEHAIDYIIYKNYDNYSFIHYKNQRYGLISIFDIPEDYQDDLFSIPIRDLEFANKIKSDFNWKK</sequence>
<name>A0A5D0QT81_9FLAO</name>
<comment type="caution">
    <text evidence="1">The sequence shown here is derived from an EMBL/GenBank/DDBJ whole genome shotgun (WGS) entry which is preliminary data.</text>
</comment>
<organism evidence="1 2">
    <name type="scientific">Bizionia algoritergicola</name>
    <dbReference type="NCBI Taxonomy" id="291187"/>
    <lineage>
        <taxon>Bacteria</taxon>
        <taxon>Pseudomonadati</taxon>
        <taxon>Bacteroidota</taxon>
        <taxon>Flavobacteriia</taxon>
        <taxon>Flavobacteriales</taxon>
        <taxon>Flavobacteriaceae</taxon>
        <taxon>Bizionia</taxon>
    </lineage>
</organism>
<gene>
    <name evidence="1" type="ORF">ES675_11725</name>
</gene>